<reference evidence="1 2" key="1">
    <citation type="submission" date="2019-06" db="EMBL/GenBank/DDBJ databases">
        <title>Draft genomes of female and male turbot (Scophthalmus maximus).</title>
        <authorList>
            <person name="Xu H."/>
            <person name="Xu X.-W."/>
            <person name="Shao C."/>
            <person name="Chen S."/>
        </authorList>
    </citation>
    <scope>NUCLEOTIDE SEQUENCE [LARGE SCALE GENOMIC DNA]</scope>
    <source>
        <strain evidence="1">Ysfricsl-2016a</strain>
        <tissue evidence="1">Blood</tissue>
    </source>
</reference>
<sequence length="90" mass="9677">MKLVSSSSSSTGVGFGKKGRILANAFQVAGSGTAAAAVNISQKSLAYTQDLNQYSHSVVYSGIRCEQSGCVRRRHRSISFQAENSFEKRD</sequence>
<protein>
    <submittedName>
        <fullName evidence="1">Uncharacterized protein</fullName>
    </submittedName>
</protein>
<proteinExistence type="predicted"/>
<evidence type="ECO:0000313" key="2">
    <source>
        <dbReference type="Proteomes" id="UP000438429"/>
    </source>
</evidence>
<accession>A0A6A4TSE9</accession>
<evidence type="ECO:0000313" key="1">
    <source>
        <dbReference type="EMBL" id="KAF0046510.1"/>
    </source>
</evidence>
<dbReference type="AlphaFoldDB" id="A0A6A4TSE9"/>
<dbReference type="Proteomes" id="UP000438429">
    <property type="component" value="Unassembled WGS sequence"/>
</dbReference>
<name>A0A6A4TSE9_SCOMX</name>
<comment type="caution">
    <text evidence="1">The sequence shown here is derived from an EMBL/GenBank/DDBJ whole genome shotgun (WGS) entry which is preliminary data.</text>
</comment>
<dbReference type="EMBL" id="VEVO01000001">
    <property type="protein sequence ID" value="KAF0046510.1"/>
    <property type="molecule type" value="Genomic_DNA"/>
</dbReference>
<gene>
    <name evidence="1" type="ORF">F2P81_000143</name>
</gene>
<organism evidence="1 2">
    <name type="scientific">Scophthalmus maximus</name>
    <name type="common">Turbot</name>
    <name type="synonym">Psetta maxima</name>
    <dbReference type="NCBI Taxonomy" id="52904"/>
    <lineage>
        <taxon>Eukaryota</taxon>
        <taxon>Metazoa</taxon>
        <taxon>Chordata</taxon>
        <taxon>Craniata</taxon>
        <taxon>Vertebrata</taxon>
        <taxon>Euteleostomi</taxon>
        <taxon>Actinopterygii</taxon>
        <taxon>Neopterygii</taxon>
        <taxon>Teleostei</taxon>
        <taxon>Neoteleostei</taxon>
        <taxon>Acanthomorphata</taxon>
        <taxon>Carangaria</taxon>
        <taxon>Pleuronectiformes</taxon>
        <taxon>Pleuronectoidei</taxon>
        <taxon>Scophthalmidae</taxon>
        <taxon>Scophthalmus</taxon>
    </lineage>
</organism>